<keyword evidence="2" id="KW-1185">Reference proteome</keyword>
<sequence>MERPKNVEERGIRIARLLELIESTENILKLHQSQEKPSFLAVNQYTDLLAEHRAELGKLLKPYGFTLRLPKTKANKVA</sequence>
<name>A0ABN8F028_9BACT</name>
<dbReference type="EMBL" id="CAKLPY010000003">
    <property type="protein sequence ID" value="CAH0997414.1"/>
    <property type="molecule type" value="Genomic_DNA"/>
</dbReference>
<accession>A0ABN8F028</accession>
<protein>
    <submittedName>
        <fullName evidence="1">Uncharacterized protein</fullName>
    </submittedName>
</protein>
<reference evidence="1" key="1">
    <citation type="submission" date="2021-12" db="EMBL/GenBank/DDBJ databases">
        <authorList>
            <person name="Rodrigo-Torres L."/>
            <person name="Arahal R. D."/>
            <person name="Lucena T."/>
        </authorList>
    </citation>
    <scope>NUCLEOTIDE SEQUENCE</scope>
    <source>
        <strain evidence="1">CECT 8858</strain>
    </source>
</reference>
<gene>
    <name evidence="1" type="ORF">EMA8858_03547</name>
</gene>
<proteinExistence type="predicted"/>
<dbReference type="Proteomes" id="UP000837932">
    <property type="component" value="Unassembled WGS sequence"/>
</dbReference>
<evidence type="ECO:0000313" key="2">
    <source>
        <dbReference type="Proteomes" id="UP000837932"/>
    </source>
</evidence>
<comment type="caution">
    <text evidence="1">The sequence shown here is derived from an EMBL/GenBank/DDBJ whole genome shotgun (WGS) entry which is preliminary data.</text>
</comment>
<dbReference type="RefSeq" id="WP_238808113.1">
    <property type="nucleotide sequence ID" value="NZ_CAKLPY010000003.1"/>
</dbReference>
<organism evidence="1 2">
    <name type="scientific">Emticicia aquatica</name>
    <dbReference type="NCBI Taxonomy" id="1681835"/>
    <lineage>
        <taxon>Bacteria</taxon>
        <taxon>Pseudomonadati</taxon>
        <taxon>Bacteroidota</taxon>
        <taxon>Cytophagia</taxon>
        <taxon>Cytophagales</taxon>
        <taxon>Leadbetterellaceae</taxon>
        <taxon>Emticicia</taxon>
    </lineage>
</organism>
<evidence type="ECO:0000313" key="1">
    <source>
        <dbReference type="EMBL" id="CAH0997414.1"/>
    </source>
</evidence>